<reference evidence="2" key="1">
    <citation type="submission" date="2015-08" db="EMBL/GenBank/DDBJ databases">
        <authorList>
            <person name="Babu N.S."/>
            <person name="Beckwith C.J."/>
            <person name="Beseler K.G."/>
            <person name="Brison A."/>
            <person name="Carone J.V."/>
            <person name="Caskin T.P."/>
            <person name="Diamond M."/>
            <person name="Durham M.E."/>
            <person name="Foxe J.M."/>
            <person name="Go M."/>
            <person name="Henderson B.A."/>
            <person name="Jones I.B."/>
            <person name="McGettigan J.A."/>
            <person name="Micheletti S.J."/>
            <person name="Nasrallah M.E."/>
            <person name="Ortiz D."/>
            <person name="Piller C.R."/>
            <person name="Privatt S.R."/>
            <person name="Schneider S.L."/>
            <person name="Sharp S."/>
            <person name="Smith T.C."/>
            <person name="Stanton J.D."/>
            <person name="Ullery H.E."/>
            <person name="Wilson R.J."/>
            <person name="Serrano M.G."/>
            <person name="Buck G."/>
            <person name="Lee V."/>
            <person name="Wang Y."/>
            <person name="Carvalho R."/>
            <person name="Voegtly L."/>
            <person name="Shi R."/>
            <person name="Duckworth R."/>
            <person name="Johnson A."/>
            <person name="Loviza R."/>
            <person name="Walstead R."/>
            <person name="Shah Z."/>
            <person name="Kiflezghi M."/>
            <person name="Wade K."/>
            <person name="Ball S.L."/>
            <person name="Bradley K.W."/>
            <person name="Asai D.J."/>
            <person name="Bowman C.A."/>
            <person name="Russell D.A."/>
            <person name="Pope W.H."/>
            <person name="Jacobs-Sera D."/>
            <person name="Hendrix R.W."/>
            <person name="Hatfull G.F."/>
        </authorList>
    </citation>
    <scope>NUCLEOTIDE SEQUENCE</scope>
</reference>
<organism evidence="2">
    <name type="scientific">metagenome</name>
    <dbReference type="NCBI Taxonomy" id="256318"/>
    <lineage>
        <taxon>unclassified sequences</taxon>
        <taxon>metagenomes</taxon>
    </lineage>
</organism>
<proteinExistence type="predicted"/>
<sequence length="159" mass="16681">MIDLPRQLTLIAAVGAGLSGGVFLAFSTFVMSSLGRLSDREGLLAMQQLNRGAPQPLFMTVLFGTAGACVVVGASAARRLDEPAAPWQLAGSAAYLVAIALTVTYHVPHNDALASVDPASTAAGHLWRDYLLHWTAWNHVRTAACATAATLLTVAVRLD</sequence>
<gene>
    <name evidence="2" type="ORF">NOCA2120123</name>
</gene>
<accession>A0A2P2BWI5</accession>
<keyword evidence="1" id="KW-0812">Transmembrane</keyword>
<feature type="transmembrane region" description="Helical" evidence="1">
    <location>
        <begin position="57"/>
        <end position="77"/>
    </location>
</feature>
<keyword evidence="1" id="KW-1133">Transmembrane helix</keyword>
<feature type="transmembrane region" description="Helical" evidence="1">
    <location>
        <begin position="12"/>
        <end position="37"/>
    </location>
</feature>
<protein>
    <recommendedName>
        <fullName evidence="3">Integral membrane protein</fullName>
    </recommendedName>
</protein>
<feature type="transmembrane region" description="Helical" evidence="1">
    <location>
        <begin position="89"/>
        <end position="107"/>
    </location>
</feature>
<evidence type="ECO:0000256" key="1">
    <source>
        <dbReference type="SAM" id="Phobius"/>
    </source>
</evidence>
<dbReference type="InterPro" id="IPR013901">
    <property type="entry name" value="Anthrone_oxy"/>
</dbReference>
<keyword evidence="1" id="KW-0472">Membrane</keyword>
<dbReference type="Pfam" id="PF08592">
    <property type="entry name" value="Anthrone_oxy"/>
    <property type="match status" value="1"/>
</dbReference>
<dbReference type="AlphaFoldDB" id="A0A2P2BWI5"/>
<evidence type="ECO:0000313" key="2">
    <source>
        <dbReference type="EMBL" id="CUR54090.1"/>
    </source>
</evidence>
<evidence type="ECO:0008006" key="3">
    <source>
        <dbReference type="Google" id="ProtNLM"/>
    </source>
</evidence>
<dbReference type="EMBL" id="CZKA01000004">
    <property type="protein sequence ID" value="CUR54090.1"/>
    <property type="molecule type" value="Genomic_DNA"/>
</dbReference>
<name>A0A2P2BWI5_9ZZZZ</name>